<reference evidence="2" key="1">
    <citation type="submission" date="2016-03" db="EMBL/GenBank/DDBJ databases">
        <authorList>
            <person name="Johnson T.J."/>
            <person name="Youmans B."/>
            <person name="Case K."/>
            <person name="Noll S."/>
        </authorList>
    </citation>
    <scope>NUCLEOTIDE SEQUENCE [LARGE SCALE GENOMIC DNA]</scope>
    <source>
        <strain evidence="2">UMNLAv8</strain>
    </source>
</reference>
<dbReference type="InterPro" id="IPR007554">
    <property type="entry name" value="Glycerophosphate_synth"/>
</dbReference>
<gene>
    <name evidence="1" type="ORF">A3O14_04135</name>
</gene>
<dbReference type="InterPro" id="IPR043148">
    <property type="entry name" value="TagF_C"/>
</dbReference>
<proteinExistence type="predicted"/>
<evidence type="ECO:0000313" key="1">
    <source>
        <dbReference type="EMBL" id="OAQ08305.1"/>
    </source>
</evidence>
<dbReference type="PANTHER" id="PTHR37316:SF1">
    <property type="entry name" value="TEICHOIC ACID GLYCEROL-PHOSPHATE PRIMASE"/>
    <property type="match status" value="1"/>
</dbReference>
<dbReference type="AlphaFoldDB" id="A0A179CA95"/>
<dbReference type="GO" id="GO:0047355">
    <property type="term" value="F:CDP-glycerol glycerophosphotransferase activity"/>
    <property type="evidence" value="ECO:0007669"/>
    <property type="project" value="InterPro"/>
</dbReference>
<dbReference type="EMBL" id="LVKI01000013">
    <property type="protein sequence ID" value="OAQ08305.1"/>
    <property type="molecule type" value="Genomic_DNA"/>
</dbReference>
<sequence>MKKVIYIWLVKLVSRWKRVKDPQDIVYLMSFAGNEHLIKAFAELAKQLGRNFTVLYLPQCQAAATKLAAEGIQTVEFTDGFDFVFHKLQLVMQARLLLCDNYYAFLSGCAFDHQQTHVVQLWHANGAIKTFGWEELTTAQRSAADKRRFQKVYDQFDEYLVGSKKMAQVFAQSYHVPRTRMNVIGYPRTDELFDKNWQMQVSQNIKQKYPDIIGKEIILYTPTYRENSAGKPVMNLPEDFYQLVNQLSGNQRLIIKLHPHVKAAEKQLKQQLNSDKVIWVDDFSTNDLLLVADRLITDYSSVIFDYSLLPNAKQILFYCYDYDQYAQQVGIQADFKSWIPGKMVTTTADLINEVQQPLEATDFTQFNRLWNTANDGHATERVLQTELKYIQK</sequence>
<protein>
    <submittedName>
        <fullName evidence="1">Teichoic acid biosynthesis protein</fullName>
    </submittedName>
</protein>
<organism evidence="1 2">
    <name type="scientific">Ligilactobacillus aviarius</name>
    <dbReference type="NCBI Taxonomy" id="1606"/>
    <lineage>
        <taxon>Bacteria</taxon>
        <taxon>Bacillati</taxon>
        <taxon>Bacillota</taxon>
        <taxon>Bacilli</taxon>
        <taxon>Lactobacillales</taxon>
        <taxon>Lactobacillaceae</taxon>
        <taxon>Ligilactobacillus</taxon>
    </lineage>
</organism>
<dbReference type="Gene3D" id="3.40.50.12580">
    <property type="match status" value="1"/>
</dbReference>
<accession>A0A179CA95</accession>
<dbReference type="Pfam" id="PF04464">
    <property type="entry name" value="Glyphos_transf"/>
    <property type="match status" value="1"/>
</dbReference>
<evidence type="ECO:0000313" key="2">
    <source>
        <dbReference type="Proteomes" id="UP000078520"/>
    </source>
</evidence>
<dbReference type="PANTHER" id="PTHR37316">
    <property type="entry name" value="TEICHOIC ACID GLYCEROL-PHOSPHATE PRIMASE"/>
    <property type="match status" value="1"/>
</dbReference>
<dbReference type="GO" id="GO:0016020">
    <property type="term" value="C:membrane"/>
    <property type="evidence" value="ECO:0007669"/>
    <property type="project" value="InterPro"/>
</dbReference>
<dbReference type="RefSeq" id="WP_064208687.1">
    <property type="nucleotide sequence ID" value="NZ_LVKC01000031.1"/>
</dbReference>
<name>A0A179CA95_9LACO</name>
<dbReference type="Proteomes" id="UP000078520">
    <property type="component" value="Unassembled WGS sequence"/>
</dbReference>
<dbReference type="InterPro" id="IPR051612">
    <property type="entry name" value="Teichoic_Acid_Biosynth"/>
</dbReference>
<comment type="caution">
    <text evidence="1">The sequence shown here is derived from an EMBL/GenBank/DDBJ whole genome shotgun (WGS) entry which is preliminary data.</text>
</comment>
<dbReference type="SUPFAM" id="SSF53756">
    <property type="entry name" value="UDP-Glycosyltransferase/glycogen phosphorylase"/>
    <property type="match status" value="1"/>
</dbReference>